<protein>
    <submittedName>
        <fullName evidence="1">Uncharacterized protein</fullName>
    </submittedName>
</protein>
<dbReference type="Proteomes" id="UP001156215">
    <property type="component" value="Chromosome"/>
</dbReference>
<dbReference type="EMBL" id="CP098242">
    <property type="protein sequence ID" value="WAW09436.1"/>
    <property type="molecule type" value="Genomic_DNA"/>
</dbReference>
<sequence length="477" mass="52194">MTNQTMWGPQDDTDYLGNPAKRAMFDMRNHWDSHDPHPLDTLTQTTAKLVPDVFQLGPSYKSDKSLDFGFTATDTLNPSTGFSSNTSPSEKVNQQGMLSNLSTPSMAQTTVDALDSAGAASHGAGIPSYGWAKNLFKSTPGNNETISAARQQAEAETWPGTGQKASEQAGRAIATSNMRRGFEYEHPMGSVVQASRGDLIPSNLEGESRATYDVLANTGSMIGKYGPEATVSAHGADTSPQKLFAEEMQWYQDYLPEGLKSTGQALHDSRAIGVQNFVRDRENALKGIENRERGIKNMTAKAALVINEILSDAHDKKGNRPIVADLVRHTRQEQQRGRDEMIQSRGIYDEDPEKMAQNAYDYWGQEALSQHVADIMLVYATRGFSPAVGYAVNVFDATIDEIADSIAETGDYDLLYSLGEELKKGKPDGDQVVVDVISTSLGKKSGTAVKTLWRLLTDKERGLLMNQVREKQAGKNQ</sequence>
<keyword evidence="2" id="KW-1185">Reference proteome</keyword>
<name>A0A9E9P3S7_9BURK</name>
<dbReference type="RefSeq" id="WP_269308433.1">
    <property type="nucleotide sequence ID" value="NZ_CP098242.1"/>
</dbReference>
<gene>
    <name evidence="1" type="ORF">NB640_09290</name>
</gene>
<evidence type="ECO:0000313" key="1">
    <source>
        <dbReference type="EMBL" id="WAW09436.1"/>
    </source>
</evidence>
<evidence type="ECO:0000313" key="2">
    <source>
        <dbReference type="Proteomes" id="UP001156215"/>
    </source>
</evidence>
<reference evidence="1" key="1">
    <citation type="journal article" date="2022" name="Front. Microbiol.">
        <title>New perspectives on an old grouping: The genomic and phenotypic variability of Oxalobacter formigenes and the implications for calcium oxalate stone prevention.</title>
        <authorList>
            <person name="Chmiel J.A."/>
            <person name="Carr C."/>
            <person name="Stuivenberg G.A."/>
            <person name="Venema R."/>
            <person name="Chanyi R.M."/>
            <person name="Al K.F."/>
            <person name="Giguere D."/>
            <person name="Say H."/>
            <person name="Akouris P.P."/>
            <person name="Dominguez Romero S.A."/>
            <person name="Kwong A."/>
            <person name="Tai V."/>
            <person name="Koval S.F."/>
            <person name="Razvi H."/>
            <person name="Bjazevic J."/>
            <person name="Burton J.P."/>
        </authorList>
    </citation>
    <scope>NUCLEOTIDE SEQUENCE</scope>
    <source>
        <strain evidence="1">WoOx3</strain>
    </source>
</reference>
<dbReference type="AlphaFoldDB" id="A0A9E9P3S7"/>
<organism evidence="1 2">
    <name type="scientific">Oxalobacter vibrioformis</name>
    <dbReference type="NCBI Taxonomy" id="933080"/>
    <lineage>
        <taxon>Bacteria</taxon>
        <taxon>Pseudomonadati</taxon>
        <taxon>Pseudomonadota</taxon>
        <taxon>Betaproteobacteria</taxon>
        <taxon>Burkholderiales</taxon>
        <taxon>Oxalobacteraceae</taxon>
        <taxon>Oxalobacter</taxon>
    </lineage>
</organism>
<accession>A0A9E9P3S7</accession>
<proteinExistence type="predicted"/>
<dbReference type="KEGG" id="ovb:NB640_09290"/>